<evidence type="ECO:0000313" key="6">
    <source>
        <dbReference type="Proteomes" id="UP000053890"/>
    </source>
</evidence>
<feature type="compositionally biased region" description="Basic and acidic residues" evidence="3">
    <location>
        <begin position="281"/>
        <end position="303"/>
    </location>
</feature>
<feature type="compositionally biased region" description="Basic and acidic residues" evidence="3">
    <location>
        <begin position="445"/>
        <end position="457"/>
    </location>
</feature>
<dbReference type="InterPro" id="IPR035979">
    <property type="entry name" value="RBD_domain_sf"/>
</dbReference>
<evidence type="ECO:0000313" key="5">
    <source>
        <dbReference type="EMBL" id="KPV72970.1"/>
    </source>
</evidence>
<dbReference type="PANTHER" id="PTHR23236:SF11">
    <property type="entry name" value="EUKARYOTIC TRANSLATION INITIATION FACTOR 4H"/>
    <property type="match status" value="1"/>
</dbReference>
<dbReference type="SUPFAM" id="SSF54928">
    <property type="entry name" value="RNA-binding domain, RBD"/>
    <property type="match status" value="1"/>
</dbReference>
<gene>
    <name evidence="5" type="ORF">RHOBADRAFT_55219</name>
</gene>
<dbReference type="GeneID" id="28978180"/>
<evidence type="ECO:0000256" key="3">
    <source>
        <dbReference type="SAM" id="MobiDB-lite"/>
    </source>
</evidence>
<organism evidence="5 6">
    <name type="scientific">Rhodotorula graminis (strain WP1)</name>
    <dbReference type="NCBI Taxonomy" id="578459"/>
    <lineage>
        <taxon>Eukaryota</taxon>
        <taxon>Fungi</taxon>
        <taxon>Dikarya</taxon>
        <taxon>Basidiomycota</taxon>
        <taxon>Pucciniomycotina</taxon>
        <taxon>Microbotryomycetes</taxon>
        <taxon>Sporidiobolales</taxon>
        <taxon>Sporidiobolaceae</taxon>
        <taxon>Rhodotorula</taxon>
    </lineage>
</organism>
<name>A0A0P9EI72_RHOGW</name>
<keyword evidence="6" id="KW-1185">Reference proteome</keyword>
<dbReference type="InterPro" id="IPR000504">
    <property type="entry name" value="RRM_dom"/>
</dbReference>
<sequence>MAPGNKKKGVKMDLNSFLGDSATGGSWADEVDELPTGPSAGPTFGGDDGRLGGSHLTRNMAGGPRDGGFGGGPRGGPGGFESDRPMRAEVPIPTEPPYTAFVGNLSFETREGDLEAFFEGLGVKSVRLVDGQDGKPRGFGYVEFATVDDLKNALTATGADLQGRAIRVGVAEAREARFGRADEASTWERTGPLPSLGGRSGGFGAPRTGGGFGAGADDVEREGPIRGGKFQPSAPMPDRRGGAGGPGFSSYERAGGRPPMQDEVERDGPIRGGKFAPSEPSPRRMFSDREPSRADEQSWERRGPLAGGAPQERRGPYGAPGADAPTRRPLQLSARSAAPSTPSTSTESSAPTSSRASPFGAARPVDVSTREREVEAKLAAAPSAARPAAPEKRDSRDKKGAEGGAAAAAEASRADGAWTRKGPLAPAAAKPKEVAPPVGGGAVEGAKKPAKKDDKFSFAKAADVDEVTEGVSEL</sequence>
<feature type="domain" description="RRM" evidence="4">
    <location>
        <begin position="98"/>
        <end position="173"/>
    </location>
</feature>
<dbReference type="GO" id="GO:0003723">
    <property type="term" value="F:RNA binding"/>
    <property type="evidence" value="ECO:0007669"/>
    <property type="project" value="UniProtKB-UniRule"/>
</dbReference>
<dbReference type="RefSeq" id="XP_018269019.1">
    <property type="nucleotide sequence ID" value="XM_018417732.1"/>
</dbReference>
<evidence type="ECO:0000256" key="2">
    <source>
        <dbReference type="PROSITE-ProRule" id="PRU00176"/>
    </source>
</evidence>
<feature type="compositionally biased region" description="Gly residues" evidence="3">
    <location>
        <begin position="64"/>
        <end position="79"/>
    </location>
</feature>
<feature type="region of interest" description="Disordered" evidence="3">
    <location>
        <begin position="1"/>
        <end position="93"/>
    </location>
</feature>
<dbReference type="STRING" id="578459.A0A0P9EI72"/>
<feature type="compositionally biased region" description="Low complexity" evidence="3">
    <location>
        <begin position="333"/>
        <end position="358"/>
    </location>
</feature>
<dbReference type="Proteomes" id="UP000053890">
    <property type="component" value="Unassembled WGS sequence"/>
</dbReference>
<evidence type="ECO:0000256" key="1">
    <source>
        <dbReference type="ARBA" id="ARBA00022884"/>
    </source>
</evidence>
<dbReference type="SMART" id="SM00360">
    <property type="entry name" value="RRM"/>
    <property type="match status" value="1"/>
</dbReference>
<feature type="compositionally biased region" description="Low complexity" evidence="3">
    <location>
        <begin position="377"/>
        <end position="388"/>
    </location>
</feature>
<evidence type="ECO:0000259" key="4">
    <source>
        <dbReference type="PROSITE" id="PS50102"/>
    </source>
</evidence>
<feature type="compositionally biased region" description="Low complexity" evidence="3">
    <location>
        <begin position="404"/>
        <end position="429"/>
    </location>
</feature>
<dbReference type="Pfam" id="PF00076">
    <property type="entry name" value="RRM_1"/>
    <property type="match status" value="1"/>
</dbReference>
<feature type="compositionally biased region" description="Gly residues" evidence="3">
    <location>
        <begin position="198"/>
        <end position="214"/>
    </location>
</feature>
<feature type="region of interest" description="Disordered" evidence="3">
    <location>
        <begin position="181"/>
        <end position="474"/>
    </location>
</feature>
<protein>
    <recommendedName>
        <fullName evidence="4">RRM domain-containing protein</fullName>
    </recommendedName>
</protein>
<dbReference type="PROSITE" id="PS50102">
    <property type="entry name" value="RRM"/>
    <property type="match status" value="1"/>
</dbReference>
<keyword evidence="1 2" id="KW-0694">RNA-binding</keyword>
<dbReference type="AlphaFoldDB" id="A0A0P9EI72"/>
<dbReference type="OrthoDB" id="48651at2759"/>
<feature type="compositionally biased region" description="Basic and acidic residues" evidence="3">
    <location>
        <begin position="389"/>
        <end position="401"/>
    </location>
</feature>
<accession>A0A0P9EI72</accession>
<reference evidence="5 6" key="1">
    <citation type="journal article" date="2015" name="Front. Microbiol.">
        <title>Genome sequence of the plant growth promoting endophytic yeast Rhodotorula graminis WP1.</title>
        <authorList>
            <person name="Firrincieli A."/>
            <person name="Otillar R."/>
            <person name="Salamov A."/>
            <person name="Schmutz J."/>
            <person name="Khan Z."/>
            <person name="Redman R.S."/>
            <person name="Fleck N.D."/>
            <person name="Lindquist E."/>
            <person name="Grigoriev I.V."/>
            <person name="Doty S.L."/>
        </authorList>
    </citation>
    <scope>NUCLEOTIDE SEQUENCE [LARGE SCALE GENOMIC DNA]</scope>
    <source>
        <strain evidence="5 6">WP1</strain>
    </source>
</reference>
<dbReference type="Gene3D" id="3.30.70.330">
    <property type="match status" value="1"/>
</dbReference>
<dbReference type="InterPro" id="IPR012677">
    <property type="entry name" value="Nucleotide-bd_a/b_plait_sf"/>
</dbReference>
<dbReference type="GO" id="GO:0005730">
    <property type="term" value="C:nucleolus"/>
    <property type="evidence" value="ECO:0007669"/>
    <property type="project" value="TreeGrafter"/>
</dbReference>
<dbReference type="EMBL" id="KQ474084">
    <property type="protein sequence ID" value="KPV72970.1"/>
    <property type="molecule type" value="Genomic_DNA"/>
</dbReference>
<dbReference type="PANTHER" id="PTHR23236">
    <property type="entry name" value="EUKARYOTIC TRANSLATION INITIATION FACTOR 4B/4H"/>
    <property type="match status" value="1"/>
</dbReference>
<dbReference type="OMA" id="WTTVPNK"/>
<proteinExistence type="predicted"/>